<protein>
    <recommendedName>
        <fullName evidence="3">EH domain-containing protein</fullName>
    </recommendedName>
</protein>
<dbReference type="Pfam" id="PF12763">
    <property type="entry name" value="EH"/>
    <property type="match status" value="1"/>
</dbReference>
<comment type="caution">
    <text evidence="4">The sequence shown here is derived from an EMBL/GenBank/DDBJ whole genome shotgun (WGS) entry which is preliminary data.</text>
</comment>
<evidence type="ECO:0000259" key="3">
    <source>
        <dbReference type="SMART" id="SM00027"/>
    </source>
</evidence>
<feature type="compositionally biased region" description="Polar residues" evidence="2">
    <location>
        <begin position="140"/>
        <end position="151"/>
    </location>
</feature>
<feature type="domain" description="EH" evidence="3">
    <location>
        <begin position="6"/>
        <end position="101"/>
    </location>
</feature>
<dbReference type="AlphaFoldDB" id="A0A9W8G7X8"/>
<dbReference type="OrthoDB" id="524326at2759"/>
<dbReference type="SMART" id="SM00027">
    <property type="entry name" value="EH"/>
    <property type="match status" value="1"/>
</dbReference>
<feature type="region of interest" description="Disordered" evidence="2">
    <location>
        <begin position="135"/>
        <end position="157"/>
    </location>
</feature>
<keyword evidence="1" id="KW-0175">Coiled coil</keyword>
<evidence type="ECO:0000313" key="4">
    <source>
        <dbReference type="EMBL" id="KAJ2677660.1"/>
    </source>
</evidence>
<accession>A0A9W8G7X8</accession>
<dbReference type="EMBL" id="JANBTW010000030">
    <property type="protein sequence ID" value="KAJ2677660.1"/>
    <property type="molecule type" value="Genomic_DNA"/>
</dbReference>
<feature type="coiled-coil region" evidence="1">
    <location>
        <begin position="253"/>
        <end position="301"/>
    </location>
</feature>
<evidence type="ECO:0000313" key="5">
    <source>
        <dbReference type="Proteomes" id="UP001151518"/>
    </source>
</evidence>
<dbReference type="Gene3D" id="1.10.238.10">
    <property type="entry name" value="EF-hand"/>
    <property type="match status" value="1"/>
</dbReference>
<dbReference type="SUPFAM" id="SSF47473">
    <property type="entry name" value="EF-hand"/>
    <property type="match status" value="1"/>
</dbReference>
<evidence type="ECO:0000256" key="1">
    <source>
        <dbReference type="SAM" id="Coils"/>
    </source>
</evidence>
<dbReference type="InterPro" id="IPR011992">
    <property type="entry name" value="EF-hand-dom_pair"/>
</dbReference>
<name>A0A9W8G7X8_9FUNG</name>
<reference evidence="4" key="1">
    <citation type="submission" date="2022-07" db="EMBL/GenBank/DDBJ databases">
        <title>Phylogenomic reconstructions and comparative analyses of Kickxellomycotina fungi.</title>
        <authorList>
            <person name="Reynolds N.K."/>
            <person name="Stajich J.E."/>
            <person name="Barry K."/>
            <person name="Grigoriev I.V."/>
            <person name="Crous P."/>
            <person name="Smith M.E."/>
        </authorList>
    </citation>
    <scope>NUCLEOTIDE SEQUENCE</scope>
    <source>
        <strain evidence="4">NRRL 3115</strain>
    </source>
</reference>
<dbReference type="InterPro" id="IPR000261">
    <property type="entry name" value="EH_dom"/>
</dbReference>
<sequence>MAFRRPWRPTLQENRAYNHLFNAIDHERKGVISVGSLEQLLEKAHLHRSTVQQILMLSIAHDKVSRHEFHIAMKLVSLAQTKHTPSLDKLANSAPLPEIDGIDLHGQGARSSGFLRYSPQHTADLDEIIRNAMAADGSESDSVGSTMTPSRASEDELKSISDLTPELMFEDTAKKPSAELRVDTKLAASVRQSFDSLDTGGVSADSVAELLGRINAAVPTNTQSTAKLTDEIARLSVLCQKETEENTNIASRLYREEARVSELQRQLHDAQGKIAYIAKQREQLVGRLQLVETKRREMEEMVRQAELCVDKVDRLDDKVFGMERSLVRMQRQLGKSQKAAGVCGSAGSTDNAKTGVLLRYETAKRNRLSSVFSKPALE</sequence>
<evidence type="ECO:0000256" key="2">
    <source>
        <dbReference type="SAM" id="MobiDB-lite"/>
    </source>
</evidence>
<dbReference type="Proteomes" id="UP001151518">
    <property type="component" value="Unassembled WGS sequence"/>
</dbReference>
<gene>
    <name evidence="4" type="ORF">GGI25_003050</name>
</gene>
<organism evidence="4 5">
    <name type="scientific">Coemansia spiralis</name>
    <dbReference type="NCBI Taxonomy" id="417178"/>
    <lineage>
        <taxon>Eukaryota</taxon>
        <taxon>Fungi</taxon>
        <taxon>Fungi incertae sedis</taxon>
        <taxon>Zoopagomycota</taxon>
        <taxon>Kickxellomycotina</taxon>
        <taxon>Kickxellomycetes</taxon>
        <taxon>Kickxellales</taxon>
        <taxon>Kickxellaceae</taxon>
        <taxon>Coemansia</taxon>
    </lineage>
</organism>
<proteinExistence type="predicted"/>